<organism evidence="1 2">
    <name type="scientific">Ramlibacter aurantiacus</name>
    <dbReference type="NCBI Taxonomy" id="2801330"/>
    <lineage>
        <taxon>Bacteria</taxon>
        <taxon>Pseudomonadati</taxon>
        <taxon>Pseudomonadota</taxon>
        <taxon>Betaproteobacteria</taxon>
        <taxon>Burkholderiales</taxon>
        <taxon>Comamonadaceae</taxon>
        <taxon>Ramlibacter</taxon>
    </lineage>
</organism>
<comment type="caution">
    <text evidence="1">The sequence shown here is derived from an EMBL/GenBank/DDBJ whole genome shotgun (WGS) entry which is preliminary data.</text>
</comment>
<dbReference type="RefSeq" id="WP_201683152.1">
    <property type="nucleotide sequence ID" value="NZ_JAEQNA010000001.1"/>
</dbReference>
<dbReference type="Proteomes" id="UP000613011">
    <property type="component" value="Unassembled WGS sequence"/>
</dbReference>
<reference evidence="1" key="1">
    <citation type="submission" date="2021-01" db="EMBL/GenBank/DDBJ databases">
        <title>Ramlibacter sp. strain AW1 16S ribosomal RNA gene Genome sequencing and assembly.</title>
        <authorList>
            <person name="Kang M."/>
        </authorList>
    </citation>
    <scope>NUCLEOTIDE SEQUENCE</scope>
    <source>
        <strain evidence="1">AW1</strain>
    </source>
</reference>
<accession>A0A936ZS90</accession>
<name>A0A936ZS90_9BURK</name>
<evidence type="ECO:0000313" key="2">
    <source>
        <dbReference type="Proteomes" id="UP000613011"/>
    </source>
</evidence>
<proteinExistence type="predicted"/>
<sequence>MGFEKAGRVPREWAKRDWFCPREILIGYRRIALELPLDQMSYPVASLRTNKLKRYREGRQAALFCYGISQRLGTPVHFALIEDSSFDVVAHYNKDGASHFVKIQLKEWVPRFLPRAQTLQNELGKLSKYTESDDLVVAVHLNRDEIVRINELQMPENIGELWFFGARTLDQLEWTLIGNCLAGGSASDFTYPTESDATQGGTATA</sequence>
<gene>
    <name evidence="1" type="ORF">JI739_07375</name>
</gene>
<dbReference type="AlphaFoldDB" id="A0A936ZS90"/>
<keyword evidence="2" id="KW-1185">Reference proteome</keyword>
<dbReference type="EMBL" id="JAEQNA010000001">
    <property type="protein sequence ID" value="MBL0420165.1"/>
    <property type="molecule type" value="Genomic_DNA"/>
</dbReference>
<evidence type="ECO:0000313" key="1">
    <source>
        <dbReference type="EMBL" id="MBL0420165.1"/>
    </source>
</evidence>
<protein>
    <submittedName>
        <fullName evidence="1">Uncharacterized protein</fullName>
    </submittedName>
</protein>